<reference evidence="1 2" key="1">
    <citation type="submission" date="2022-01" db="EMBL/GenBank/DDBJ databases">
        <title>Flavihumibacter sp. nov., isolated from sediment of a river.</title>
        <authorList>
            <person name="Liu H."/>
        </authorList>
    </citation>
    <scope>NUCLEOTIDE SEQUENCE [LARGE SCALE GENOMIC DNA]</scope>
    <source>
        <strain evidence="1 2">RY-1</strain>
    </source>
</reference>
<dbReference type="RefSeq" id="WP_234868184.1">
    <property type="nucleotide sequence ID" value="NZ_JAKEVY010000006.1"/>
</dbReference>
<dbReference type="InterPro" id="IPR015943">
    <property type="entry name" value="WD40/YVTN_repeat-like_dom_sf"/>
</dbReference>
<evidence type="ECO:0000313" key="1">
    <source>
        <dbReference type="EMBL" id="MCF1716753.1"/>
    </source>
</evidence>
<sequence length="651" mass="71728">MKSSLFWIIILFIVCTQTLKGQSASTNLGPQLRAAMIQGSIFLTDTNKRNWIYTVVRGEPAHLLGYDAASGNLVVDQPLPGADGAWDMAWSEDGWLYVPGASGYLFRHKPGTQEVENLGLVLPAQTYVWSLTTGKKGELFGATYPGCRVFRYHPKDGFTDLGKGPLVEGENYVRSLAFNKKTDKLYAGVGSHAHLVEIDTRTGTKSELLPAKYKEKEFVYGLEIVYQDKGPDYLLALLTGGQLTLVINLNTMLVERELEGIDMKTIVQEPGSAIIYYTMKSKLYQLNLSKRGSLPQPIAETRGSANAFRWDGKKKLSLLTSNAVYHQVSVKNRKATTHKLDVPGQPIPIQSIMKGPDGRIWMGGYLAGGHAAYDPATGVTTSYKGLEQTEGMAYSGDTIFMGIYPHGHYYSYNTKLPWDPKQGNPKHLGQVPGQSRGFAVLPLTERKKVFFGTVPDYGQLGGALVSYDLEKQQLDAIVNIIPDQSIVSLVSINDMVIMGSSISGGLGAKPTAAEARLVGWNLDTKQKVFDIAPLPGAMAITGLMKTPDGKIWGMADGVLFIFDPVLKEVLRTQRIHQAPSRGGHIWRSAFLVMHPNGYVYGTGGNWLFRIDPGTLEVNMLEENAGLLAMDEKGDLYFKRNTELWRYKVSEK</sequence>
<keyword evidence="2" id="KW-1185">Reference proteome</keyword>
<protein>
    <recommendedName>
        <fullName evidence="3">Two component regulator with propeller domain</fullName>
    </recommendedName>
</protein>
<dbReference type="InterPro" id="IPR011047">
    <property type="entry name" value="Quinoprotein_ADH-like_sf"/>
</dbReference>
<dbReference type="EMBL" id="JAKEVY010000006">
    <property type="protein sequence ID" value="MCF1716753.1"/>
    <property type="molecule type" value="Genomic_DNA"/>
</dbReference>
<dbReference type="SUPFAM" id="SSF50998">
    <property type="entry name" value="Quinoprotein alcohol dehydrogenase-like"/>
    <property type="match status" value="1"/>
</dbReference>
<organism evidence="1 2">
    <name type="scientific">Flavihumibacter fluminis</name>
    <dbReference type="NCBI Taxonomy" id="2909236"/>
    <lineage>
        <taxon>Bacteria</taxon>
        <taxon>Pseudomonadati</taxon>
        <taxon>Bacteroidota</taxon>
        <taxon>Chitinophagia</taxon>
        <taxon>Chitinophagales</taxon>
        <taxon>Chitinophagaceae</taxon>
        <taxon>Flavihumibacter</taxon>
    </lineage>
</organism>
<gene>
    <name evidence="1" type="ORF">L0U88_19075</name>
</gene>
<evidence type="ECO:0008006" key="3">
    <source>
        <dbReference type="Google" id="ProtNLM"/>
    </source>
</evidence>
<accession>A0ABS9BP29</accession>
<evidence type="ECO:0000313" key="2">
    <source>
        <dbReference type="Proteomes" id="UP001200145"/>
    </source>
</evidence>
<proteinExistence type="predicted"/>
<name>A0ABS9BP29_9BACT</name>
<comment type="caution">
    <text evidence="1">The sequence shown here is derived from an EMBL/GenBank/DDBJ whole genome shotgun (WGS) entry which is preliminary data.</text>
</comment>
<dbReference type="Gene3D" id="2.130.10.10">
    <property type="entry name" value="YVTN repeat-like/Quinoprotein amine dehydrogenase"/>
    <property type="match status" value="1"/>
</dbReference>
<dbReference type="Proteomes" id="UP001200145">
    <property type="component" value="Unassembled WGS sequence"/>
</dbReference>